<dbReference type="CDD" id="cd00154">
    <property type="entry name" value="Rab"/>
    <property type="match status" value="1"/>
</dbReference>
<gene>
    <name evidence="8" type="primary">cracr2ab</name>
</gene>
<name>A0A6P7HV18_9TELE</name>
<dbReference type="SMART" id="SM00175">
    <property type="entry name" value="RAB"/>
    <property type="match status" value="1"/>
</dbReference>
<dbReference type="PROSITE" id="PS51420">
    <property type="entry name" value="RHO"/>
    <property type="match status" value="1"/>
</dbReference>
<evidence type="ECO:0000259" key="6">
    <source>
        <dbReference type="PROSITE" id="PS50222"/>
    </source>
</evidence>
<evidence type="ECO:0000256" key="5">
    <source>
        <dbReference type="SAM" id="MobiDB-lite"/>
    </source>
</evidence>
<dbReference type="RefSeq" id="XP_028255926.1">
    <property type="nucleotide sequence ID" value="XM_028400125.1"/>
</dbReference>
<keyword evidence="3" id="KW-0449">Lipoprotein</keyword>
<dbReference type="SMART" id="SM00176">
    <property type="entry name" value="RAN"/>
    <property type="match status" value="1"/>
</dbReference>
<feature type="region of interest" description="Disordered" evidence="5">
    <location>
        <begin position="430"/>
        <end position="473"/>
    </location>
</feature>
<dbReference type="Pfam" id="PF13499">
    <property type="entry name" value="EF-hand_7"/>
    <property type="match status" value="1"/>
</dbReference>
<dbReference type="GO" id="GO:0005525">
    <property type="term" value="F:GTP binding"/>
    <property type="evidence" value="ECO:0007669"/>
    <property type="project" value="UniProtKB-KW"/>
</dbReference>
<dbReference type="InterPro" id="IPR005225">
    <property type="entry name" value="Small_GTP-bd"/>
</dbReference>
<dbReference type="SUPFAM" id="SSF52540">
    <property type="entry name" value="P-loop containing nucleoside triphosphate hydrolases"/>
    <property type="match status" value="1"/>
</dbReference>
<dbReference type="PANTHER" id="PTHR47977">
    <property type="entry name" value="RAS-RELATED PROTEIN RAB"/>
    <property type="match status" value="1"/>
</dbReference>
<keyword evidence="7" id="KW-1185">Reference proteome</keyword>
<dbReference type="InterPro" id="IPR002048">
    <property type="entry name" value="EF_hand_dom"/>
</dbReference>
<dbReference type="GO" id="GO:0005509">
    <property type="term" value="F:calcium ion binding"/>
    <property type="evidence" value="ECO:0007669"/>
    <property type="project" value="InterPro"/>
</dbReference>
<sequence length="785" mass="89266">MEQEGRVNGFRLSLARRSSDWGRITLLDKTKEFFQTCDVEGKGSITRTDMRRLHRELPLSPKELEDVFDSLDTEHAGYLTLEAFSSGFSQFLHGRRFSVTDDQTLAPGLVFRAKEALYQSQWEAKLSGVEDEEEKHFCMLLESLGASNVFEDPGEVRSLWAQLRRDEPHLLSNFEEFLARVTHQIKEAHQEKKEMESALQRKAATHDSEIRHLYEEMEAQIKNEKDRLLLKDAERLQLRSQDLEHQLFSKEKELEKLFQKQKGLELQCRELSSEKQESHVENVKLKMTNDELCRALENTSQELTLAQEQLAMLQEQASRLHQEKEMEMYRVTEGLQREKQSLMKQLDLLREMNKHLKDERDICCGVPRASLRKKQKQRAGLANLFDDTSQPAKSEDDATTSTTTSPSSATAPISPACQQQHPLAKKTLANGHPAQPRIHDVKAKVKKVSGKMAATKRVMGKTRERSKKADTEKKVGVEEEVLDAPPDGWPLRRVISIEEDHLPHLLQGGPQLLLHQLSEEEDEDDEEEAEEDVESGLVIADPSTTLPPSRIPVLTDAQPVRKSRFVRAKKTPASPRGQPVGKEAQQTKEGALYAPDRLFKVVLVGNSSVGKTSLLRSFCEGRFHLSTTATVGIDYSVKTLTLDNMQVAMQLWDTAGQERYRSITKQFFRKADGVVVMYDVTLEESFKAVQPWLTNVHEAAGEGIPILLLGNKMDMEEDRQVSLKDAEQLAYENKVMFFEVSAYTGKHVTESLTHLARLLMDQEDRVRDTTVILTAQPLKKKACCK</sequence>
<evidence type="ECO:0000256" key="3">
    <source>
        <dbReference type="ARBA" id="ARBA00023288"/>
    </source>
</evidence>
<keyword evidence="2" id="KW-0342">GTP-binding</keyword>
<protein>
    <submittedName>
        <fullName evidence="8">Ras and EF-hand domain-containing protein</fullName>
    </submittedName>
</protein>
<dbReference type="Gene3D" id="1.10.238.10">
    <property type="entry name" value="EF-hand"/>
    <property type="match status" value="1"/>
</dbReference>
<evidence type="ECO:0000256" key="1">
    <source>
        <dbReference type="ARBA" id="ARBA00022741"/>
    </source>
</evidence>
<feature type="coiled-coil region" evidence="4">
    <location>
        <begin position="178"/>
        <end position="359"/>
    </location>
</feature>
<dbReference type="SMART" id="SM00174">
    <property type="entry name" value="RHO"/>
    <property type="match status" value="1"/>
</dbReference>
<feature type="region of interest" description="Disordered" evidence="5">
    <location>
        <begin position="374"/>
        <end position="418"/>
    </location>
</feature>
<reference evidence="8" key="1">
    <citation type="submission" date="2025-08" db="UniProtKB">
        <authorList>
            <consortium name="RefSeq"/>
        </authorList>
    </citation>
    <scope>IDENTIFICATION</scope>
</reference>
<dbReference type="GeneID" id="114432238"/>
<evidence type="ECO:0000313" key="8">
    <source>
        <dbReference type="RefSeq" id="XP_028255926.1"/>
    </source>
</evidence>
<dbReference type="PRINTS" id="PR00449">
    <property type="entry name" value="RASTRNSFRMNG"/>
</dbReference>
<dbReference type="SMART" id="SM00173">
    <property type="entry name" value="RAS"/>
    <property type="match status" value="1"/>
</dbReference>
<dbReference type="NCBIfam" id="TIGR00231">
    <property type="entry name" value="small_GTP"/>
    <property type="match status" value="1"/>
</dbReference>
<evidence type="ECO:0000256" key="4">
    <source>
        <dbReference type="SAM" id="Coils"/>
    </source>
</evidence>
<dbReference type="PROSITE" id="PS51421">
    <property type="entry name" value="RAS"/>
    <property type="match status" value="1"/>
</dbReference>
<dbReference type="InterPro" id="IPR001806">
    <property type="entry name" value="Small_GTPase"/>
</dbReference>
<dbReference type="PROSITE" id="PS51417">
    <property type="entry name" value="ARF"/>
    <property type="match status" value="1"/>
</dbReference>
<feature type="region of interest" description="Disordered" evidence="5">
    <location>
        <begin position="566"/>
        <end position="587"/>
    </location>
</feature>
<feature type="domain" description="EF-hand" evidence="6">
    <location>
        <begin position="25"/>
        <end position="60"/>
    </location>
</feature>
<organism evidence="7 8">
    <name type="scientific">Parambassis ranga</name>
    <name type="common">Indian glassy fish</name>
    <dbReference type="NCBI Taxonomy" id="210632"/>
    <lineage>
        <taxon>Eukaryota</taxon>
        <taxon>Metazoa</taxon>
        <taxon>Chordata</taxon>
        <taxon>Craniata</taxon>
        <taxon>Vertebrata</taxon>
        <taxon>Euteleostomi</taxon>
        <taxon>Actinopterygii</taxon>
        <taxon>Neopterygii</taxon>
        <taxon>Teleostei</taxon>
        <taxon>Neoteleostei</taxon>
        <taxon>Acanthomorphata</taxon>
        <taxon>Ovalentaria</taxon>
        <taxon>Ambassidae</taxon>
        <taxon>Parambassis</taxon>
    </lineage>
</organism>
<accession>A0A6P7HV18</accession>
<evidence type="ECO:0000256" key="2">
    <source>
        <dbReference type="ARBA" id="ARBA00023134"/>
    </source>
</evidence>
<keyword evidence="4" id="KW-0175">Coiled coil</keyword>
<dbReference type="FunFam" id="3.40.50.300:FF:001129">
    <property type="entry name" value="ras-related protein Rab-44 isoform X2"/>
    <property type="match status" value="1"/>
</dbReference>
<dbReference type="InterPro" id="IPR027417">
    <property type="entry name" value="P-loop_NTPase"/>
</dbReference>
<evidence type="ECO:0000313" key="7">
    <source>
        <dbReference type="Proteomes" id="UP000515145"/>
    </source>
</evidence>
<dbReference type="AlphaFoldDB" id="A0A6P7HV18"/>
<dbReference type="PROSITE" id="PS51419">
    <property type="entry name" value="RAB"/>
    <property type="match status" value="1"/>
</dbReference>
<dbReference type="SUPFAM" id="SSF47473">
    <property type="entry name" value="EF-hand"/>
    <property type="match status" value="1"/>
</dbReference>
<keyword evidence="1" id="KW-0547">Nucleotide-binding</keyword>
<dbReference type="GO" id="GO:0003924">
    <property type="term" value="F:GTPase activity"/>
    <property type="evidence" value="ECO:0007669"/>
    <property type="project" value="InterPro"/>
</dbReference>
<dbReference type="InterPro" id="IPR011992">
    <property type="entry name" value="EF-hand-dom_pair"/>
</dbReference>
<dbReference type="Proteomes" id="UP000515145">
    <property type="component" value="Chromosome 2"/>
</dbReference>
<feature type="compositionally biased region" description="Basic and acidic residues" evidence="5">
    <location>
        <begin position="461"/>
        <end position="473"/>
    </location>
</feature>
<dbReference type="Gene3D" id="3.40.50.300">
    <property type="entry name" value="P-loop containing nucleotide triphosphate hydrolases"/>
    <property type="match status" value="1"/>
</dbReference>
<dbReference type="OrthoDB" id="9837699at2759"/>
<proteinExistence type="predicted"/>
<dbReference type="Pfam" id="PF00071">
    <property type="entry name" value="Ras"/>
    <property type="match status" value="1"/>
</dbReference>
<dbReference type="PROSITE" id="PS50222">
    <property type="entry name" value="EF_HAND_2"/>
    <property type="match status" value="1"/>
</dbReference>
<dbReference type="CTD" id="564347"/>
<feature type="compositionally biased region" description="Low complexity" evidence="5">
    <location>
        <begin position="399"/>
        <end position="416"/>
    </location>
</feature>
<dbReference type="InParanoid" id="A0A6P7HV18"/>
<dbReference type="InterPro" id="IPR050227">
    <property type="entry name" value="Rab"/>
</dbReference>